<protein>
    <submittedName>
        <fullName evidence="2">Uncharacterized protein</fullName>
    </submittedName>
</protein>
<dbReference type="Proteomes" id="UP000887576">
    <property type="component" value="Unplaced"/>
</dbReference>
<evidence type="ECO:0000313" key="1">
    <source>
        <dbReference type="Proteomes" id="UP000887576"/>
    </source>
</evidence>
<proteinExistence type="predicted"/>
<organism evidence="1 2">
    <name type="scientific">Panagrolaimus sp. JU765</name>
    <dbReference type="NCBI Taxonomy" id="591449"/>
    <lineage>
        <taxon>Eukaryota</taxon>
        <taxon>Metazoa</taxon>
        <taxon>Ecdysozoa</taxon>
        <taxon>Nematoda</taxon>
        <taxon>Chromadorea</taxon>
        <taxon>Rhabditida</taxon>
        <taxon>Tylenchina</taxon>
        <taxon>Panagrolaimomorpha</taxon>
        <taxon>Panagrolaimoidea</taxon>
        <taxon>Panagrolaimidae</taxon>
        <taxon>Panagrolaimus</taxon>
    </lineage>
</organism>
<name>A0AC34QDQ7_9BILA</name>
<dbReference type="WBParaSite" id="JU765_v2.g15503.t1">
    <property type="protein sequence ID" value="JU765_v2.g15503.t1"/>
    <property type="gene ID" value="JU765_v2.g15503"/>
</dbReference>
<sequence>MGWWAVCSWVTPEIIERKAALLLSDPNYSDGIPKFMTAEIDNPSFLFAFLYCYFLLILVYSIIIFTSYKVFKHIKYSTTISPELLDVQNQVTIILTVQAVAPVLVCLFPMGMFLTGSVLYLDIPGLGPIVSWFLPWIPVVNSIITILAIRTYRLYCFSWLTKAVTSVRNSSNIINSHSQAQ</sequence>
<accession>A0AC34QDQ7</accession>
<reference evidence="2" key="1">
    <citation type="submission" date="2022-11" db="UniProtKB">
        <authorList>
            <consortium name="WormBaseParasite"/>
        </authorList>
    </citation>
    <scope>IDENTIFICATION</scope>
</reference>
<evidence type="ECO:0000313" key="2">
    <source>
        <dbReference type="WBParaSite" id="JU765_v2.g15503.t1"/>
    </source>
</evidence>